<reference evidence="1" key="1">
    <citation type="submission" date="2022-06" db="EMBL/GenBank/DDBJ databases">
        <authorList>
            <person name="Legendre M."/>
            <person name="Claverie J.-M."/>
            <person name="Alempic J.-M."/>
            <person name="Abergel C."/>
        </authorList>
    </citation>
    <scope>NUCLEOTIDE SEQUENCE</scope>
    <source>
        <strain evidence="1">Kuranda</strain>
    </source>
</reference>
<evidence type="ECO:0000313" key="2">
    <source>
        <dbReference type="Proteomes" id="UP001185135"/>
    </source>
</evidence>
<accession>A0AA95ECR2</accession>
<proteinExistence type="predicted"/>
<organism evidence="1 2">
    <name type="scientific">Pandoravirus kuranda</name>
    <dbReference type="NCBI Taxonomy" id="3019033"/>
    <lineage>
        <taxon>Viruses</taxon>
        <taxon>Pandoravirus</taxon>
    </lineage>
</organism>
<dbReference type="Proteomes" id="UP001185135">
    <property type="component" value="Segment"/>
</dbReference>
<protein>
    <submittedName>
        <fullName evidence="1">Uncharacterized protein</fullName>
    </submittedName>
</protein>
<sequence length="341" mass="36917">MEAPATARPGFVGMPREIVEHIADFTNRLGDLASWPCRSSASWLLARQFVCFAGEPASPFAITTCAAPWSGAMSMSSYDSPTRETLASTSTKIGRRLLLYTKALELIHDAAIRHLGRCHCGRAAKHAIKSDDARLATWLHQHRDDAGLACDEAHNIVRHIKLDRLVWQGKWALARWLLATRPATPDTERLRKGQIVAAARAGRLGVTASAHANGIYPCLLRALAVAARCGRTDMLLWALGDAVDGVEPVQQAPVASWHGTQVAYSAARVSALDAIHAITSKRLLSAALTPGVARCAFCRGAPVGLIVDLNRNGTVAFSSWDPLETAIQYRDIHELKVLLTT</sequence>
<dbReference type="EMBL" id="ON887157">
    <property type="protein sequence ID" value="WBR14631.1"/>
    <property type="molecule type" value="Genomic_DNA"/>
</dbReference>
<name>A0AA95ECR2_9VIRU</name>
<evidence type="ECO:0000313" key="1">
    <source>
        <dbReference type="EMBL" id="WBR14631.1"/>
    </source>
</evidence>
<gene>
    <name evidence="1" type="ORF">pkur_cds_457</name>
</gene>